<accession>A0A8S8XC06</accession>
<dbReference type="InterPro" id="IPR035994">
    <property type="entry name" value="Nucleoside_phosphorylase_sf"/>
</dbReference>
<evidence type="ECO:0000259" key="1">
    <source>
        <dbReference type="Pfam" id="PF01048"/>
    </source>
</evidence>
<comment type="caution">
    <text evidence="2">The sequence shown here is derived from an EMBL/GenBank/DDBJ whole genome shotgun (WGS) entry which is preliminary data.</text>
</comment>
<reference evidence="2" key="1">
    <citation type="submission" date="2021-02" db="EMBL/GenBank/DDBJ databases">
        <title>Genome sequence of Rhodospirillales sp. strain TMPK1 isolated from soil.</title>
        <authorList>
            <person name="Nakai R."/>
            <person name="Kusada H."/>
            <person name="Tamaki H."/>
        </authorList>
    </citation>
    <scope>NUCLEOTIDE SEQUENCE</scope>
    <source>
        <strain evidence="2">TMPK1</strain>
    </source>
</reference>
<feature type="domain" description="Nucleoside phosphorylase" evidence="1">
    <location>
        <begin position="32"/>
        <end position="72"/>
    </location>
</feature>
<gene>
    <name evidence="2" type="ORF">TMPK1_09930</name>
</gene>
<evidence type="ECO:0000313" key="3">
    <source>
        <dbReference type="Proteomes" id="UP000681075"/>
    </source>
</evidence>
<dbReference type="GO" id="GO:0009116">
    <property type="term" value="P:nucleoside metabolic process"/>
    <property type="evidence" value="ECO:0007669"/>
    <property type="project" value="InterPro"/>
</dbReference>
<name>A0A8S8XC06_9PROT</name>
<protein>
    <recommendedName>
        <fullName evidence="1">Nucleoside phosphorylase domain-containing protein</fullName>
    </recommendedName>
</protein>
<dbReference type="AlphaFoldDB" id="A0A8S8XC06"/>
<dbReference type="GO" id="GO:0003824">
    <property type="term" value="F:catalytic activity"/>
    <property type="evidence" value="ECO:0007669"/>
    <property type="project" value="InterPro"/>
</dbReference>
<dbReference type="InterPro" id="IPR000845">
    <property type="entry name" value="Nucleoside_phosphorylase_d"/>
</dbReference>
<dbReference type="SUPFAM" id="SSF53167">
    <property type="entry name" value="Purine and uridine phosphorylases"/>
    <property type="match status" value="1"/>
</dbReference>
<dbReference type="RefSeq" id="WP_420241816.1">
    <property type="nucleotide sequence ID" value="NZ_BOPV01000001.1"/>
</dbReference>
<dbReference type="Pfam" id="PF01048">
    <property type="entry name" value="PNP_UDP_1"/>
    <property type="match status" value="2"/>
</dbReference>
<proteinExistence type="predicted"/>
<dbReference type="Gene3D" id="3.40.50.1580">
    <property type="entry name" value="Nucleoside phosphorylase domain"/>
    <property type="match status" value="2"/>
</dbReference>
<organism evidence="2 3">
    <name type="scientific">Roseiterribacter gracilis</name>
    <dbReference type="NCBI Taxonomy" id="2812848"/>
    <lineage>
        <taxon>Bacteria</taxon>
        <taxon>Pseudomonadati</taxon>
        <taxon>Pseudomonadota</taxon>
        <taxon>Alphaproteobacteria</taxon>
        <taxon>Rhodospirillales</taxon>
        <taxon>Roseiterribacteraceae</taxon>
        <taxon>Roseiterribacter</taxon>
    </lineage>
</organism>
<keyword evidence="3" id="KW-1185">Reference proteome</keyword>
<dbReference type="EMBL" id="BOPV01000001">
    <property type="protein sequence ID" value="GIL38756.1"/>
    <property type="molecule type" value="Genomic_DNA"/>
</dbReference>
<evidence type="ECO:0000313" key="2">
    <source>
        <dbReference type="EMBL" id="GIL38756.1"/>
    </source>
</evidence>
<feature type="domain" description="Nucleoside phosphorylase" evidence="1">
    <location>
        <begin position="85"/>
        <end position="149"/>
    </location>
</feature>
<dbReference type="Proteomes" id="UP000681075">
    <property type="component" value="Unassembled WGS sequence"/>
</dbReference>
<sequence length="208" mass="21869">MRVGVVVGLEAEARIARRFAKDVIAAPGHYAMQAADTLASRGCDLLLSFGIAGALVDTLRPGDLVIATGIVTKRGQFDASQSMQVNVPHRKGLVYGADEAIARIDDKKRLALSSQCIAVDLESGHVATVANRRGRRAAVLRAIADPATREIPPAALVGLDANGNTRPGAVIAALLRDPKQLGGVIRVAFDARAAMERLSVLADRIHIG</sequence>